<keyword evidence="1" id="KW-0479">Metal-binding</keyword>
<dbReference type="RefSeq" id="WP_345370016.1">
    <property type="nucleotide sequence ID" value="NZ_BAABKD010000008.1"/>
</dbReference>
<dbReference type="PIRSF" id="PIRSF037238">
    <property type="entry name" value="Carboxypeptidase_G2"/>
    <property type="match status" value="1"/>
</dbReference>
<dbReference type="InterPro" id="IPR017150">
    <property type="entry name" value="Pept_M20_glutamate_carboxypep"/>
</dbReference>
<dbReference type="SUPFAM" id="SSF53187">
    <property type="entry name" value="Zn-dependent exopeptidases"/>
    <property type="match status" value="1"/>
</dbReference>
<evidence type="ECO:0000256" key="2">
    <source>
        <dbReference type="ARBA" id="ARBA00022801"/>
    </source>
</evidence>
<comment type="caution">
    <text evidence="4">The sequence shown here is derived from an EMBL/GenBank/DDBJ whole genome shotgun (WGS) entry which is preliminary data.</text>
</comment>
<accession>A0ABP9LYN8</accession>
<evidence type="ECO:0000313" key="5">
    <source>
        <dbReference type="Proteomes" id="UP001500227"/>
    </source>
</evidence>
<dbReference type="InterPro" id="IPR002933">
    <property type="entry name" value="Peptidase_M20"/>
</dbReference>
<name>A0ABP9LYN8_9BURK</name>
<reference evidence="5" key="1">
    <citation type="journal article" date="2019" name="Int. J. Syst. Evol. Microbiol.">
        <title>The Global Catalogue of Microorganisms (GCM) 10K type strain sequencing project: providing services to taxonomists for standard genome sequencing and annotation.</title>
        <authorList>
            <consortium name="The Broad Institute Genomics Platform"/>
            <consortium name="The Broad Institute Genome Sequencing Center for Infectious Disease"/>
            <person name="Wu L."/>
            <person name="Ma J."/>
        </authorList>
    </citation>
    <scope>NUCLEOTIDE SEQUENCE [LARGE SCALE GENOMIC DNA]</scope>
    <source>
        <strain evidence="5">JCM 18423</strain>
    </source>
</reference>
<dbReference type="InterPro" id="IPR036264">
    <property type="entry name" value="Bact_exopeptidase_dim_dom"/>
</dbReference>
<dbReference type="EMBL" id="BAABKD010000008">
    <property type="protein sequence ID" value="GAA5088206.1"/>
    <property type="molecule type" value="Genomic_DNA"/>
</dbReference>
<dbReference type="CDD" id="cd03885">
    <property type="entry name" value="M20_CPDG2"/>
    <property type="match status" value="1"/>
</dbReference>
<protein>
    <submittedName>
        <fullName evidence="4">M20 family metallopeptidase</fullName>
    </submittedName>
</protein>
<dbReference type="PANTHER" id="PTHR43808">
    <property type="entry name" value="ACETYLORNITHINE DEACETYLASE"/>
    <property type="match status" value="1"/>
</dbReference>
<keyword evidence="5" id="KW-1185">Reference proteome</keyword>
<dbReference type="Pfam" id="PF07687">
    <property type="entry name" value="M20_dimer"/>
    <property type="match status" value="1"/>
</dbReference>
<dbReference type="InterPro" id="IPR050072">
    <property type="entry name" value="Peptidase_M20A"/>
</dbReference>
<keyword evidence="2" id="KW-0378">Hydrolase</keyword>
<dbReference type="Gene3D" id="3.30.70.360">
    <property type="match status" value="1"/>
</dbReference>
<sequence>MNHQAHELTEALRQQIIRWVELESPSHDADALRAMAALILDDIKDSPLRVEQINVGEDTGPILHIHNRADNDSRSGILVLGHYDTVHPIGTLTQNPCRQEGDKLFGPGIYDMKSGVVLALSALKALAQPQATQLPVDLVLVPDEETGSHYSREYIEKFAKKSVYTLVCEPARVEEGRCVTARKGTGNIFITAHGRPAHAGIHHEKGRNAIEEIAHHVLALEKLTDYERGITVSVGVIKGGTTSNVVPAWCQIKADFRVPNAEMAQRLEQQVQQIKAIHPDIRLEVEFKLNRPAMPRTEATAALLAQCQHYARQAGFELKEAPMTGGASDANFTAALGVPTLDGLGADGNGAHTLNEHILVSTLAQRRQFWLHTLAQLH</sequence>
<organism evidence="4 5">
    <name type="scientific">Paenalcaligenes hermetiae</name>
    <dbReference type="NCBI Taxonomy" id="1157987"/>
    <lineage>
        <taxon>Bacteria</taxon>
        <taxon>Pseudomonadati</taxon>
        <taxon>Pseudomonadota</taxon>
        <taxon>Betaproteobacteria</taxon>
        <taxon>Burkholderiales</taxon>
        <taxon>Alcaligenaceae</taxon>
        <taxon>Paenalcaligenes</taxon>
    </lineage>
</organism>
<dbReference type="SUPFAM" id="SSF55031">
    <property type="entry name" value="Bacterial exopeptidase dimerisation domain"/>
    <property type="match status" value="1"/>
</dbReference>
<gene>
    <name evidence="4" type="ORF">GCM10023337_09540</name>
</gene>
<evidence type="ECO:0000313" key="4">
    <source>
        <dbReference type="EMBL" id="GAA5088206.1"/>
    </source>
</evidence>
<dbReference type="PANTHER" id="PTHR43808:SF9">
    <property type="entry name" value="BLL0789 PROTEIN"/>
    <property type="match status" value="1"/>
</dbReference>
<proteinExistence type="predicted"/>
<dbReference type="Proteomes" id="UP001500227">
    <property type="component" value="Unassembled WGS sequence"/>
</dbReference>
<feature type="domain" description="Peptidase M20 dimerisation" evidence="3">
    <location>
        <begin position="180"/>
        <end position="274"/>
    </location>
</feature>
<dbReference type="Pfam" id="PF01546">
    <property type="entry name" value="Peptidase_M20"/>
    <property type="match status" value="1"/>
</dbReference>
<evidence type="ECO:0000259" key="3">
    <source>
        <dbReference type="Pfam" id="PF07687"/>
    </source>
</evidence>
<evidence type="ECO:0000256" key="1">
    <source>
        <dbReference type="ARBA" id="ARBA00022723"/>
    </source>
</evidence>
<dbReference type="Gene3D" id="3.40.630.10">
    <property type="entry name" value="Zn peptidases"/>
    <property type="match status" value="1"/>
</dbReference>
<dbReference type="InterPro" id="IPR011650">
    <property type="entry name" value="Peptidase_M20_dimer"/>
</dbReference>